<feature type="transmembrane region" description="Helical" evidence="1">
    <location>
        <begin position="553"/>
        <end position="574"/>
    </location>
</feature>
<reference evidence="3 4" key="1">
    <citation type="submission" date="2024-10" db="EMBL/GenBank/DDBJ databases">
        <title>Updated reference genomes for cyclostephanoid diatoms.</title>
        <authorList>
            <person name="Roberts W.R."/>
            <person name="Alverson A.J."/>
        </authorList>
    </citation>
    <scope>NUCLEOTIDE SEQUENCE [LARGE SCALE GENOMIC DNA]</scope>
    <source>
        <strain evidence="3 4">AJA010-31</strain>
    </source>
</reference>
<name>A0ABD3PRT7_9STRA</name>
<dbReference type="InterPro" id="IPR054491">
    <property type="entry name" value="MGH1-like_GH"/>
</dbReference>
<keyword evidence="1" id="KW-0812">Transmembrane</keyword>
<evidence type="ECO:0000313" key="3">
    <source>
        <dbReference type="EMBL" id="KAL3789966.1"/>
    </source>
</evidence>
<organism evidence="3 4">
    <name type="scientific">Cyclotella atomus</name>
    <dbReference type="NCBI Taxonomy" id="382360"/>
    <lineage>
        <taxon>Eukaryota</taxon>
        <taxon>Sar</taxon>
        <taxon>Stramenopiles</taxon>
        <taxon>Ochrophyta</taxon>
        <taxon>Bacillariophyta</taxon>
        <taxon>Coscinodiscophyceae</taxon>
        <taxon>Thalassiosirophycidae</taxon>
        <taxon>Stephanodiscales</taxon>
        <taxon>Stephanodiscaceae</taxon>
        <taxon>Cyclotella</taxon>
    </lineage>
</organism>
<dbReference type="SUPFAM" id="SSF48208">
    <property type="entry name" value="Six-hairpin glycosidases"/>
    <property type="match status" value="1"/>
</dbReference>
<dbReference type="Pfam" id="PF22422">
    <property type="entry name" value="MGH1-like_GH"/>
    <property type="match status" value="1"/>
</dbReference>
<proteinExistence type="predicted"/>
<dbReference type="Proteomes" id="UP001530400">
    <property type="component" value="Unassembled WGS sequence"/>
</dbReference>
<keyword evidence="1" id="KW-0472">Membrane</keyword>
<dbReference type="EMBL" id="JALLPJ020000512">
    <property type="protein sequence ID" value="KAL3789966.1"/>
    <property type="molecule type" value="Genomic_DNA"/>
</dbReference>
<dbReference type="Gene3D" id="1.50.10.10">
    <property type="match status" value="1"/>
</dbReference>
<protein>
    <recommendedName>
        <fullName evidence="2">Mannosylglycerate hydrolase MGH1-like glycoside hydrolase domain-containing protein</fullName>
    </recommendedName>
</protein>
<keyword evidence="4" id="KW-1185">Reference proteome</keyword>
<evidence type="ECO:0000256" key="1">
    <source>
        <dbReference type="SAM" id="Phobius"/>
    </source>
</evidence>
<accession>A0ABD3PRT7</accession>
<evidence type="ECO:0000313" key="4">
    <source>
        <dbReference type="Proteomes" id="UP001530400"/>
    </source>
</evidence>
<comment type="caution">
    <text evidence="3">The sequence shown here is derived from an EMBL/GenBank/DDBJ whole genome shotgun (WGS) entry which is preliminary data.</text>
</comment>
<dbReference type="InterPro" id="IPR012341">
    <property type="entry name" value="6hp_glycosidase-like_sf"/>
</dbReference>
<sequence>METEMETNAMVATESTNLQTAALALLESATHQVHFDSTGHKFTFASPCSGLDTNDENILESASVLVAARALSKVGKSDLAWTFLRTLFASQGSNGFMPKYIYLNDTYQDGVDSMPEFIGPYPGPKLFKSIEKNSFDNINVWSSNTLMASPYHATTILEVFYLSNQTTVDVDNMAFFYGKLKSWHKYLHDKTTAKCIESDASELTTYHPCLTVHHPWETEIDMQSPVWKTALNRLKDEVAISGWNPLLEIPDAVKESFEYPGDEVYDSLLYLLYCLSNVISDDENQQQQHDSHDHIQSNCPFSMIDVGFTAALVKSDQDLRQIQQILMDKNRISYVQREIDIAESRTSTSRQMLHALWNEEAGAFFHRIVELELNANGRYSSNKTAKLDDTVAYNFNALWAPLHNATMVDRMVTQMVQRSGKFAYGCGDFALWSVGGCGETYNTATDTSPSIVPLLNYRVASGLRLNEAGLERYIQTSTLNLICGTPNSDESDLRNCSKNILFATAFNASTHHPLGKGACGLTSVLTASIALDLLSADKPFRYVSEPPISSSSVIILIAIEMILAMAIGLNCLILSLNLVRRANADEDDTFFHIVVDQHDTGEQELLVQSPGLSEGLDSPRESFDEAYNPPGILVWSTGILSRFNPLTALSVAPAPNGDVNQHDK</sequence>
<feature type="domain" description="Mannosylglycerate hydrolase MGH1-like glycoside hydrolase" evidence="2">
    <location>
        <begin position="67"/>
        <end position="420"/>
    </location>
</feature>
<evidence type="ECO:0000259" key="2">
    <source>
        <dbReference type="Pfam" id="PF22422"/>
    </source>
</evidence>
<keyword evidence="1" id="KW-1133">Transmembrane helix</keyword>
<dbReference type="InterPro" id="IPR008928">
    <property type="entry name" value="6-hairpin_glycosidase_sf"/>
</dbReference>
<gene>
    <name evidence="3" type="ORF">ACHAWO_002020</name>
</gene>
<dbReference type="AlphaFoldDB" id="A0ABD3PRT7"/>